<evidence type="ECO:0000256" key="3">
    <source>
        <dbReference type="ARBA" id="ARBA00022679"/>
    </source>
</evidence>
<dbReference type="InterPro" id="IPR045194">
    <property type="entry name" value="MGRN1/RNF157-like"/>
</dbReference>
<dbReference type="PANTHER" id="PTHR22996:SF0">
    <property type="entry name" value="RE60872P-RELATED"/>
    <property type="match status" value="1"/>
</dbReference>
<evidence type="ECO:0000256" key="8">
    <source>
        <dbReference type="PROSITE-ProRule" id="PRU00175"/>
    </source>
</evidence>
<dbReference type="GO" id="GO:0016567">
    <property type="term" value="P:protein ubiquitination"/>
    <property type="evidence" value="ECO:0007669"/>
    <property type="project" value="TreeGrafter"/>
</dbReference>
<dbReference type="PANTHER" id="PTHR22996">
    <property type="entry name" value="MAHOGUNIN"/>
    <property type="match status" value="1"/>
</dbReference>
<evidence type="ECO:0000256" key="7">
    <source>
        <dbReference type="ARBA" id="ARBA00022833"/>
    </source>
</evidence>
<dbReference type="SUPFAM" id="SSF57850">
    <property type="entry name" value="RING/U-box"/>
    <property type="match status" value="1"/>
</dbReference>
<proteinExistence type="predicted"/>
<dbReference type="Pfam" id="PF26192">
    <property type="entry name" value="RNF157-like_N"/>
    <property type="match status" value="1"/>
</dbReference>
<sequence length="318" mass="36103">MGNRHSSQERNDIRRQRQTSESDLASHSVTRNNIPSQGSNRQRTSQRPGTAQLLVQGPSNTSAKIPVYFEKAKPTTLNLRKETLKVKPFSDDPSLLLLEFIFDATVAGYITVYYFAKQVSALEFTHFEGKYEKYPGKTSFQPGNHQFYRQKPTKGLHIRNSWKEELFYDGGNYFPIVIVLESQQECFNPSPVVPPSSKHTRKGTSLTTNGTAQLTFCTLIRNPDNSMSIKCLKQHIVVNGDLYQLEDIFGLEGDNSKSSQLCLVCMLDTINTLLLPCRHFCLCIECAESIRVRSSCCPLCRHPIVQILQIQCRFLNNE</sequence>
<dbReference type="Proteomes" id="UP001061958">
    <property type="component" value="Unassembled WGS sequence"/>
</dbReference>
<dbReference type="InterPro" id="IPR001841">
    <property type="entry name" value="Znf_RING"/>
</dbReference>
<organism evidence="11 12">
    <name type="scientific">Galdieria partita</name>
    <dbReference type="NCBI Taxonomy" id="83374"/>
    <lineage>
        <taxon>Eukaryota</taxon>
        <taxon>Rhodophyta</taxon>
        <taxon>Bangiophyceae</taxon>
        <taxon>Galdieriales</taxon>
        <taxon>Galdieriaceae</taxon>
        <taxon>Galdieria</taxon>
    </lineage>
</organism>
<evidence type="ECO:0000313" key="12">
    <source>
        <dbReference type="Proteomes" id="UP001061958"/>
    </source>
</evidence>
<comment type="catalytic activity">
    <reaction evidence="1">
        <text>S-ubiquitinyl-[E2 ubiquitin-conjugating enzyme]-L-cysteine + [acceptor protein]-L-lysine = [E2 ubiquitin-conjugating enzyme]-L-cysteine + N(6)-ubiquitinyl-[acceptor protein]-L-lysine.</text>
        <dbReference type="EC" id="2.3.2.27"/>
    </reaction>
</comment>
<keyword evidence="3" id="KW-0808">Transferase</keyword>
<evidence type="ECO:0000313" key="11">
    <source>
        <dbReference type="EMBL" id="GJQ12131.1"/>
    </source>
</evidence>
<dbReference type="InterPro" id="IPR058981">
    <property type="entry name" value="MGRN1/RNF157-like_N"/>
</dbReference>
<evidence type="ECO:0000256" key="6">
    <source>
        <dbReference type="ARBA" id="ARBA00022786"/>
    </source>
</evidence>
<evidence type="ECO:0000256" key="4">
    <source>
        <dbReference type="ARBA" id="ARBA00022723"/>
    </source>
</evidence>
<reference evidence="11" key="2">
    <citation type="submission" date="2022-01" db="EMBL/GenBank/DDBJ databases">
        <authorList>
            <person name="Hirooka S."/>
            <person name="Miyagishima S.Y."/>
        </authorList>
    </citation>
    <scope>NUCLEOTIDE SEQUENCE</scope>
    <source>
        <strain evidence="11">NBRC 102759</strain>
    </source>
</reference>
<feature type="compositionally biased region" description="Basic and acidic residues" evidence="9">
    <location>
        <begin position="1"/>
        <end position="20"/>
    </location>
</feature>
<feature type="compositionally biased region" description="Polar residues" evidence="9">
    <location>
        <begin position="21"/>
        <end position="48"/>
    </location>
</feature>
<keyword evidence="4" id="KW-0479">Metal-binding</keyword>
<dbReference type="OrthoDB" id="1711136at2759"/>
<dbReference type="InterPro" id="IPR013083">
    <property type="entry name" value="Znf_RING/FYVE/PHD"/>
</dbReference>
<dbReference type="EC" id="2.3.2.27" evidence="2"/>
<gene>
    <name evidence="11" type="ORF">GpartN1_g3922.t1</name>
</gene>
<keyword evidence="6" id="KW-0833">Ubl conjugation pathway</keyword>
<accession>A0A9C7UQW2</accession>
<name>A0A9C7UQW2_9RHOD</name>
<evidence type="ECO:0000256" key="5">
    <source>
        <dbReference type="ARBA" id="ARBA00022771"/>
    </source>
</evidence>
<evidence type="ECO:0000256" key="2">
    <source>
        <dbReference type="ARBA" id="ARBA00012483"/>
    </source>
</evidence>
<comment type="caution">
    <text evidence="11">The sequence shown here is derived from an EMBL/GenBank/DDBJ whole genome shotgun (WGS) entry which is preliminary data.</text>
</comment>
<keyword evidence="7" id="KW-0862">Zinc</keyword>
<evidence type="ECO:0000256" key="9">
    <source>
        <dbReference type="SAM" id="MobiDB-lite"/>
    </source>
</evidence>
<feature type="domain" description="RING-type" evidence="10">
    <location>
        <begin position="262"/>
        <end position="301"/>
    </location>
</feature>
<protein>
    <recommendedName>
        <fullName evidence="2">RING-type E3 ubiquitin transferase</fullName>
        <ecNumber evidence="2">2.3.2.27</ecNumber>
    </recommendedName>
</protein>
<dbReference type="Pfam" id="PF13920">
    <property type="entry name" value="zf-C3HC4_3"/>
    <property type="match status" value="1"/>
</dbReference>
<dbReference type="AlphaFoldDB" id="A0A9C7UQW2"/>
<reference evidence="11" key="1">
    <citation type="journal article" date="2022" name="Proc. Natl. Acad. Sci. U.S.A.">
        <title>Life cycle and functional genomics of the unicellular red alga Galdieria for elucidating algal and plant evolution and industrial use.</title>
        <authorList>
            <person name="Hirooka S."/>
            <person name="Itabashi T."/>
            <person name="Ichinose T.M."/>
            <person name="Onuma R."/>
            <person name="Fujiwara T."/>
            <person name="Yamashita S."/>
            <person name="Jong L.W."/>
            <person name="Tomita R."/>
            <person name="Iwane A.H."/>
            <person name="Miyagishima S.Y."/>
        </authorList>
    </citation>
    <scope>NUCLEOTIDE SEQUENCE</scope>
    <source>
        <strain evidence="11">NBRC 102759</strain>
    </source>
</reference>
<evidence type="ECO:0000259" key="10">
    <source>
        <dbReference type="PROSITE" id="PS50089"/>
    </source>
</evidence>
<evidence type="ECO:0000256" key="1">
    <source>
        <dbReference type="ARBA" id="ARBA00000900"/>
    </source>
</evidence>
<keyword evidence="12" id="KW-1185">Reference proteome</keyword>
<dbReference type="GO" id="GO:0061630">
    <property type="term" value="F:ubiquitin protein ligase activity"/>
    <property type="evidence" value="ECO:0007669"/>
    <property type="project" value="UniProtKB-EC"/>
</dbReference>
<feature type="region of interest" description="Disordered" evidence="9">
    <location>
        <begin position="1"/>
        <end position="48"/>
    </location>
</feature>
<keyword evidence="5 8" id="KW-0863">Zinc-finger</keyword>
<dbReference type="PROSITE" id="PS50089">
    <property type="entry name" value="ZF_RING_2"/>
    <property type="match status" value="1"/>
</dbReference>
<dbReference type="Gene3D" id="3.30.40.10">
    <property type="entry name" value="Zinc/RING finger domain, C3HC4 (zinc finger)"/>
    <property type="match status" value="1"/>
</dbReference>
<dbReference type="GO" id="GO:0008270">
    <property type="term" value="F:zinc ion binding"/>
    <property type="evidence" value="ECO:0007669"/>
    <property type="project" value="UniProtKB-KW"/>
</dbReference>
<dbReference type="EMBL" id="BQMJ01000030">
    <property type="protein sequence ID" value="GJQ12131.1"/>
    <property type="molecule type" value="Genomic_DNA"/>
</dbReference>